<dbReference type="PANTHER" id="PTHR46972">
    <property type="entry name" value="MONOOXYGENASE ASQM-RELATED"/>
    <property type="match status" value="1"/>
</dbReference>
<evidence type="ECO:0000256" key="2">
    <source>
        <dbReference type="ARBA" id="ARBA00022827"/>
    </source>
</evidence>
<accession>A0A1L9SF74</accession>
<evidence type="ECO:0000256" key="1">
    <source>
        <dbReference type="ARBA" id="ARBA00022630"/>
    </source>
</evidence>
<name>A0A1L9SF74_9EURO</name>
<dbReference type="AlphaFoldDB" id="A0A1L9SF74"/>
<evidence type="ECO:0000313" key="7">
    <source>
        <dbReference type="Proteomes" id="UP000184188"/>
    </source>
</evidence>
<evidence type="ECO:0000313" key="6">
    <source>
        <dbReference type="EMBL" id="OJJ45925.1"/>
    </source>
</evidence>
<gene>
    <name evidence="6" type="ORF">ASPZODRAFT_98952</name>
</gene>
<dbReference type="RefSeq" id="XP_022580435.1">
    <property type="nucleotide sequence ID" value="XM_022730595.1"/>
</dbReference>
<proteinExistence type="predicted"/>
<dbReference type="GO" id="GO:0004497">
    <property type="term" value="F:monooxygenase activity"/>
    <property type="evidence" value="ECO:0007669"/>
    <property type="project" value="UniProtKB-KW"/>
</dbReference>
<dbReference type="PANTHER" id="PTHR46972:SF1">
    <property type="entry name" value="FAD DEPENDENT OXIDOREDUCTASE DOMAIN-CONTAINING PROTEIN"/>
    <property type="match status" value="1"/>
</dbReference>
<keyword evidence="4" id="KW-0503">Monooxygenase</keyword>
<dbReference type="VEuPathDB" id="FungiDB:ASPZODRAFT_98952"/>
<evidence type="ECO:0000259" key="5">
    <source>
        <dbReference type="Pfam" id="PF01494"/>
    </source>
</evidence>
<dbReference type="PRINTS" id="PR00420">
    <property type="entry name" value="RNGMNOXGNASE"/>
</dbReference>
<organism evidence="6 7">
    <name type="scientific">Penicilliopsis zonata CBS 506.65</name>
    <dbReference type="NCBI Taxonomy" id="1073090"/>
    <lineage>
        <taxon>Eukaryota</taxon>
        <taxon>Fungi</taxon>
        <taxon>Dikarya</taxon>
        <taxon>Ascomycota</taxon>
        <taxon>Pezizomycotina</taxon>
        <taxon>Eurotiomycetes</taxon>
        <taxon>Eurotiomycetidae</taxon>
        <taxon>Eurotiales</taxon>
        <taxon>Aspergillaceae</taxon>
        <taxon>Penicilliopsis</taxon>
    </lineage>
</organism>
<keyword evidence="1" id="KW-0285">Flavoprotein</keyword>
<dbReference type="InterPro" id="IPR002938">
    <property type="entry name" value="FAD-bd"/>
</dbReference>
<dbReference type="InterPro" id="IPR036188">
    <property type="entry name" value="FAD/NAD-bd_sf"/>
</dbReference>
<dbReference type="Gene3D" id="3.50.50.60">
    <property type="entry name" value="FAD/NAD(P)-binding domain"/>
    <property type="match status" value="1"/>
</dbReference>
<sequence length="407" mass="44614">MSIAIIGGGPGGLTLALLLHRKNIPFTVYERRARPTAAELASPSGMLDMHDESGLAALRECGVYDDFFNLTTECSEAQKVADKEGNILYDENTYDTSAPIDTHRPEISRHALVGLLLSRLPEGSIKWNHRVEDISIENKTNDRIKITFNSSPTVHVDILIGADGAWSTVRKALTPSQPIYSGIQNVTATVRNVRQRYPSLAALVGTGSFAALGMRHSVMTQRGPQDSVRVYLMISSPEEDFPSTSGMKGETAEHVATEILLKQDSLFATWGDNVKELIAVACREETLDHPGEPVDVKPLYRLPVGLEWNHVPGVTLIGDAAHLMCPWAGEGVNLAMWDALSLAEVIGKAYGGKHLANFDPLLKQFEVDMIARAKEKAQETLQNGEWMFGDDGARIFADFFRNMAEGN</sequence>
<dbReference type="Proteomes" id="UP000184188">
    <property type="component" value="Unassembled WGS sequence"/>
</dbReference>
<keyword evidence="3" id="KW-0560">Oxidoreductase</keyword>
<dbReference type="OrthoDB" id="655030at2759"/>
<dbReference type="GO" id="GO:0071949">
    <property type="term" value="F:FAD binding"/>
    <property type="evidence" value="ECO:0007669"/>
    <property type="project" value="InterPro"/>
</dbReference>
<dbReference type="SUPFAM" id="SSF51905">
    <property type="entry name" value="FAD/NAD(P)-binding domain"/>
    <property type="match status" value="1"/>
</dbReference>
<dbReference type="EMBL" id="KV878344">
    <property type="protein sequence ID" value="OJJ45925.1"/>
    <property type="molecule type" value="Genomic_DNA"/>
</dbReference>
<dbReference type="Pfam" id="PF01494">
    <property type="entry name" value="FAD_binding_3"/>
    <property type="match status" value="1"/>
</dbReference>
<evidence type="ECO:0000256" key="4">
    <source>
        <dbReference type="ARBA" id="ARBA00023033"/>
    </source>
</evidence>
<keyword evidence="2" id="KW-0274">FAD</keyword>
<keyword evidence="7" id="KW-1185">Reference proteome</keyword>
<evidence type="ECO:0000256" key="3">
    <source>
        <dbReference type="ARBA" id="ARBA00023002"/>
    </source>
</evidence>
<protein>
    <recommendedName>
        <fullName evidence="5">FAD-binding domain-containing protein</fullName>
    </recommendedName>
</protein>
<feature type="domain" description="FAD-binding" evidence="5">
    <location>
        <begin position="2"/>
        <end position="353"/>
    </location>
</feature>
<dbReference type="GeneID" id="34617059"/>
<reference evidence="7" key="1">
    <citation type="journal article" date="2017" name="Genome Biol.">
        <title>Comparative genomics reveals high biological diversity and specific adaptations in the industrially and medically important fungal genus Aspergillus.</title>
        <authorList>
            <person name="de Vries R.P."/>
            <person name="Riley R."/>
            <person name="Wiebenga A."/>
            <person name="Aguilar-Osorio G."/>
            <person name="Amillis S."/>
            <person name="Uchima C.A."/>
            <person name="Anderluh G."/>
            <person name="Asadollahi M."/>
            <person name="Askin M."/>
            <person name="Barry K."/>
            <person name="Battaglia E."/>
            <person name="Bayram O."/>
            <person name="Benocci T."/>
            <person name="Braus-Stromeyer S.A."/>
            <person name="Caldana C."/>
            <person name="Canovas D."/>
            <person name="Cerqueira G.C."/>
            <person name="Chen F."/>
            <person name="Chen W."/>
            <person name="Choi C."/>
            <person name="Clum A."/>
            <person name="Dos Santos R.A."/>
            <person name="Damasio A.R."/>
            <person name="Diallinas G."/>
            <person name="Emri T."/>
            <person name="Fekete E."/>
            <person name="Flipphi M."/>
            <person name="Freyberg S."/>
            <person name="Gallo A."/>
            <person name="Gournas C."/>
            <person name="Habgood R."/>
            <person name="Hainaut M."/>
            <person name="Harispe M.L."/>
            <person name="Henrissat B."/>
            <person name="Hilden K.S."/>
            <person name="Hope R."/>
            <person name="Hossain A."/>
            <person name="Karabika E."/>
            <person name="Karaffa L."/>
            <person name="Karanyi Z."/>
            <person name="Krasevec N."/>
            <person name="Kuo A."/>
            <person name="Kusch H."/>
            <person name="LaButti K."/>
            <person name="Lagendijk E.L."/>
            <person name="Lapidus A."/>
            <person name="Levasseur A."/>
            <person name="Lindquist E."/>
            <person name="Lipzen A."/>
            <person name="Logrieco A.F."/>
            <person name="MacCabe A."/>
            <person name="Maekelae M.R."/>
            <person name="Malavazi I."/>
            <person name="Melin P."/>
            <person name="Meyer V."/>
            <person name="Mielnichuk N."/>
            <person name="Miskei M."/>
            <person name="Molnar A.P."/>
            <person name="Mule G."/>
            <person name="Ngan C.Y."/>
            <person name="Orejas M."/>
            <person name="Orosz E."/>
            <person name="Ouedraogo J.P."/>
            <person name="Overkamp K.M."/>
            <person name="Park H.-S."/>
            <person name="Perrone G."/>
            <person name="Piumi F."/>
            <person name="Punt P.J."/>
            <person name="Ram A.F."/>
            <person name="Ramon A."/>
            <person name="Rauscher S."/>
            <person name="Record E."/>
            <person name="Riano-Pachon D.M."/>
            <person name="Robert V."/>
            <person name="Roehrig J."/>
            <person name="Ruller R."/>
            <person name="Salamov A."/>
            <person name="Salih N.S."/>
            <person name="Samson R.A."/>
            <person name="Sandor E."/>
            <person name="Sanguinetti M."/>
            <person name="Schuetze T."/>
            <person name="Sepcic K."/>
            <person name="Shelest E."/>
            <person name="Sherlock G."/>
            <person name="Sophianopoulou V."/>
            <person name="Squina F.M."/>
            <person name="Sun H."/>
            <person name="Susca A."/>
            <person name="Todd R.B."/>
            <person name="Tsang A."/>
            <person name="Unkles S.E."/>
            <person name="van de Wiele N."/>
            <person name="van Rossen-Uffink D."/>
            <person name="Oliveira J.V."/>
            <person name="Vesth T.C."/>
            <person name="Visser J."/>
            <person name="Yu J.-H."/>
            <person name="Zhou M."/>
            <person name="Andersen M.R."/>
            <person name="Archer D.B."/>
            <person name="Baker S.E."/>
            <person name="Benoit I."/>
            <person name="Brakhage A.A."/>
            <person name="Braus G.H."/>
            <person name="Fischer R."/>
            <person name="Frisvad J.C."/>
            <person name="Goldman G.H."/>
            <person name="Houbraken J."/>
            <person name="Oakley B."/>
            <person name="Pocsi I."/>
            <person name="Scazzocchio C."/>
            <person name="Seiboth B."/>
            <person name="vanKuyk P.A."/>
            <person name="Wortman J."/>
            <person name="Dyer P.S."/>
            <person name="Grigoriev I.V."/>
        </authorList>
    </citation>
    <scope>NUCLEOTIDE SEQUENCE [LARGE SCALE GENOMIC DNA]</scope>
    <source>
        <strain evidence="7">CBS 506.65</strain>
    </source>
</reference>
<dbReference type="STRING" id="1073090.A0A1L9SF74"/>